<dbReference type="PANTHER" id="PTHR10556">
    <property type="entry name" value="3-OXO-5-ALPHA-STEROID 4-DEHYDROGENASE"/>
    <property type="match status" value="1"/>
</dbReference>
<keyword evidence="9" id="KW-1185">Reference proteome</keyword>
<feature type="transmembrane region" description="Helical" evidence="6">
    <location>
        <begin position="155"/>
        <end position="174"/>
    </location>
</feature>
<dbReference type="InParanoid" id="A0A2P5EAH6"/>
<evidence type="ECO:0000313" key="9">
    <source>
        <dbReference type="Proteomes" id="UP000237000"/>
    </source>
</evidence>
<feature type="transmembrane region" description="Helical" evidence="6">
    <location>
        <begin position="121"/>
        <end position="143"/>
    </location>
</feature>
<comment type="caution">
    <text evidence="8">The sequence shown here is derived from an EMBL/GenBank/DDBJ whole genome shotgun (WGS) entry which is preliminary data.</text>
</comment>
<dbReference type="STRING" id="63057.A0A2P5EAH6"/>
<reference evidence="9" key="1">
    <citation type="submission" date="2016-06" db="EMBL/GenBank/DDBJ databases">
        <title>Parallel loss of symbiosis genes in relatives of nitrogen-fixing non-legume Parasponia.</title>
        <authorList>
            <person name="Van Velzen R."/>
            <person name="Holmer R."/>
            <person name="Bu F."/>
            <person name="Rutten L."/>
            <person name="Van Zeijl A."/>
            <person name="Liu W."/>
            <person name="Santuari L."/>
            <person name="Cao Q."/>
            <person name="Sharma T."/>
            <person name="Shen D."/>
            <person name="Roswanjaya Y."/>
            <person name="Wardhani T."/>
            <person name="Kalhor M.S."/>
            <person name="Jansen J."/>
            <person name="Van den Hoogen J."/>
            <person name="Gungor B."/>
            <person name="Hartog M."/>
            <person name="Hontelez J."/>
            <person name="Verver J."/>
            <person name="Yang W.-C."/>
            <person name="Schijlen E."/>
            <person name="Repin R."/>
            <person name="Schilthuizen M."/>
            <person name="Schranz E."/>
            <person name="Heidstra R."/>
            <person name="Miyata K."/>
            <person name="Fedorova E."/>
            <person name="Kohlen W."/>
            <person name="Bisseling T."/>
            <person name="Smit S."/>
            <person name="Geurts R."/>
        </authorList>
    </citation>
    <scope>NUCLEOTIDE SEQUENCE [LARGE SCALE GENOMIC DNA]</scope>
    <source>
        <strain evidence="9">cv. RG33-2</strain>
    </source>
</reference>
<name>A0A2P5EAH6_TREOI</name>
<evidence type="ECO:0000256" key="4">
    <source>
        <dbReference type="ARBA" id="ARBA00022989"/>
    </source>
</evidence>
<feature type="domain" description="3-oxo-5-alpha-steroid 4-dehydrogenase C-terminal" evidence="7">
    <location>
        <begin position="124"/>
        <end position="266"/>
    </location>
</feature>
<dbReference type="AlphaFoldDB" id="A0A2P5EAH6"/>
<dbReference type="PROSITE" id="PS50244">
    <property type="entry name" value="S5A_REDUCTASE"/>
    <property type="match status" value="1"/>
</dbReference>
<keyword evidence="3 6" id="KW-0812">Transmembrane</keyword>
<keyword evidence="4 6" id="KW-1133">Transmembrane helix</keyword>
<evidence type="ECO:0000256" key="6">
    <source>
        <dbReference type="SAM" id="Phobius"/>
    </source>
</evidence>
<comment type="similarity">
    <text evidence="2">Belongs to the steroid 5-alpha reductase family.</text>
</comment>
<comment type="subcellular location">
    <subcellularLocation>
        <location evidence="1">Membrane</location>
        <topology evidence="1">Multi-pass membrane protein</topology>
    </subcellularLocation>
</comment>
<evidence type="ECO:0000256" key="5">
    <source>
        <dbReference type="ARBA" id="ARBA00023136"/>
    </source>
</evidence>
<feature type="transmembrane region" description="Helical" evidence="6">
    <location>
        <begin position="22"/>
        <end position="40"/>
    </location>
</feature>
<dbReference type="GO" id="GO:0006629">
    <property type="term" value="P:lipid metabolic process"/>
    <property type="evidence" value="ECO:0007669"/>
    <property type="project" value="InterPro"/>
</dbReference>
<feature type="transmembrane region" description="Helical" evidence="6">
    <location>
        <begin position="66"/>
        <end position="85"/>
    </location>
</feature>
<evidence type="ECO:0000256" key="1">
    <source>
        <dbReference type="ARBA" id="ARBA00004141"/>
    </source>
</evidence>
<evidence type="ECO:0000259" key="7">
    <source>
        <dbReference type="Pfam" id="PF02544"/>
    </source>
</evidence>
<evidence type="ECO:0000313" key="8">
    <source>
        <dbReference type="EMBL" id="PON82543.1"/>
    </source>
</evidence>
<dbReference type="InterPro" id="IPR039357">
    <property type="entry name" value="SRD5A/TECR"/>
</dbReference>
<gene>
    <name evidence="8" type="ORF">TorRG33x02_216280</name>
</gene>
<dbReference type="EMBL" id="JXTC01000192">
    <property type="protein sequence ID" value="PON82543.1"/>
    <property type="molecule type" value="Genomic_DNA"/>
</dbReference>
<dbReference type="FunFam" id="1.20.120.1630:FF:000017">
    <property type="entry name" value="3-oxo-5-alpha-steroid 4-dehydrogenase family protein"/>
    <property type="match status" value="1"/>
</dbReference>
<dbReference type="Pfam" id="PF02544">
    <property type="entry name" value="Steroid_dh"/>
    <property type="match status" value="1"/>
</dbReference>
<dbReference type="GO" id="GO:0016020">
    <property type="term" value="C:membrane"/>
    <property type="evidence" value="ECO:0007669"/>
    <property type="project" value="UniProtKB-SubCell"/>
</dbReference>
<dbReference type="Gene3D" id="1.20.120.1630">
    <property type="match status" value="1"/>
</dbReference>
<evidence type="ECO:0000256" key="3">
    <source>
        <dbReference type="ARBA" id="ARBA00022692"/>
    </source>
</evidence>
<dbReference type="PANTHER" id="PTHR10556:SF35">
    <property type="entry name" value="3-OXO-5-ALPHA-STEROID 4-DEHYDROGENASE FAMILY PROTEIN"/>
    <property type="match status" value="1"/>
</dbReference>
<feature type="transmembrane region" description="Helical" evidence="6">
    <location>
        <begin position="195"/>
        <end position="218"/>
    </location>
</feature>
<dbReference type="InterPro" id="IPR001104">
    <property type="entry name" value="3-oxo-5_a-steroid_4-DH_C"/>
</dbReference>
<feature type="transmembrane region" description="Helical" evidence="6">
    <location>
        <begin position="224"/>
        <end position="242"/>
    </location>
</feature>
<sequence>MPWVFGKLLFAAPPSLPILNDLSFFTIVGTSVLASLELYGRPLGYSKFWNSGSQNRKTTINLSSRTGMILFYAPSFLASLASFLILPRHDLRFLLLNLALIFHFFKRIFEVLFIHKYSGGMAIDGTIFVSVSYSLSTAMMIYAQHLSQDLVEPPIDLKFFGVVLFVIGIVGNFYHHFLLSQLRHKGEKVYKIPKGGLFGLVICPHYLFEIIMFLGFSFISQTSFTFSCAMGSLLYLMGRSYATRKWYLSKFEDFPRDLKVVIPFVF</sequence>
<keyword evidence="5 6" id="KW-0472">Membrane</keyword>
<dbReference type="Proteomes" id="UP000237000">
    <property type="component" value="Unassembled WGS sequence"/>
</dbReference>
<feature type="transmembrane region" description="Helical" evidence="6">
    <location>
        <begin position="91"/>
        <end position="109"/>
    </location>
</feature>
<proteinExistence type="inferred from homology"/>
<protein>
    <submittedName>
        <fullName evidence="8">3-oxo-5-alpha-steroid 4-dehydrogenase, C-terminal</fullName>
    </submittedName>
</protein>
<evidence type="ECO:0000256" key="2">
    <source>
        <dbReference type="ARBA" id="ARBA00007742"/>
    </source>
</evidence>
<organism evidence="8 9">
    <name type="scientific">Trema orientale</name>
    <name type="common">Charcoal tree</name>
    <name type="synonym">Celtis orientalis</name>
    <dbReference type="NCBI Taxonomy" id="63057"/>
    <lineage>
        <taxon>Eukaryota</taxon>
        <taxon>Viridiplantae</taxon>
        <taxon>Streptophyta</taxon>
        <taxon>Embryophyta</taxon>
        <taxon>Tracheophyta</taxon>
        <taxon>Spermatophyta</taxon>
        <taxon>Magnoliopsida</taxon>
        <taxon>eudicotyledons</taxon>
        <taxon>Gunneridae</taxon>
        <taxon>Pentapetalae</taxon>
        <taxon>rosids</taxon>
        <taxon>fabids</taxon>
        <taxon>Rosales</taxon>
        <taxon>Cannabaceae</taxon>
        <taxon>Trema</taxon>
    </lineage>
</organism>
<dbReference type="GO" id="GO:0016627">
    <property type="term" value="F:oxidoreductase activity, acting on the CH-CH group of donors"/>
    <property type="evidence" value="ECO:0007669"/>
    <property type="project" value="InterPro"/>
</dbReference>
<dbReference type="OrthoDB" id="5788137at2759"/>
<accession>A0A2P5EAH6</accession>